<evidence type="ECO:0000313" key="6">
    <source>
        <dbReference type="EMBL" id="SKC47076.1"/>
    </source>
</evidence>
<accession>A0A1T5J6U9</accession>
<reference evidence="6 7" key="1">
    <citation type="submission" date="2017-02" db="EMBL/GenBank/DDBJ databases">
        <authorList>
            <person name="Peterson S.W."/>
        </authorList>
    </citation>
    <scope>NUCLEOTIDE SEQUENCE [LARGE SCALE GENOMIC DNA]</scope>
    <source>
        <strain evidence="6 7">P15</strain>
    </source>
</reference>
<feature type="transmembrane region" description="Helical" evidence="5">
    <location>
        <begin position="78"/>
        <end position="96"/>
    </location>
</feature>
<keyword evidence="2 5" id="KW-0812">Transmembrane</keyword>
<dbReference type="PANTHER" id="PTHR43847">
    <property type="entry name" value="BLL3993 PROTEIN"/>
    <property type="match status" value="1"/>
</dbReference>
<keyword evidence="4 5" id="KW-0472">Membrane</keyword>
<protein>
    <submittedName>
        <fullName evidence="6">Protein-S-isoprenylcysteine O-methyltransferase Ste14</fullName>
    </submittedName>
</protein>
<dbReference type="InterPro" id="IPR007318">
    <property type="entry name" value="Phopholipid_MeTrfase"/>
</dbReference>
<evidence type="ECO:0000256" key="2">
    <source>
        <dbReference type="ARBA" id="ARBA00022692"/>
    </source>
</evidence>
<dbReference type="Pfam" id="PF04191">
    <property type="entry name" value="PEMT"/>
    <property type="match status" value="1"/>
</dbReference>
<feature type="transmembrane region" description="Helical" evidence="5">
    <location>
        <begin position="40"/>
        <end position="58"/>
    </location>
</feature>
<proteinExistence type="predicted"/>
<dbReference type="AlphaFoldDB" id="A0A1T5J6U9"/>
<evidence type="ECO:0000256" key="1">
    <source>
        <dbReference type="ARBA" id="ARBA00004127"/>
    </source>
</evidence>
<dbReference type="InterPro" id="IPR052527">
    <property type="entry name" value="Metal_cation-efflux_comp"/>
</dbReference>
<organism evidence="6 7">
    <name type="scientific">Pseudoxanthomonas indica</name>
    <dbReference type="NCBI Taxonomy" id="428993"/>
    <lineage>
        <taxon>Bacteria</taxon>
        <taxon>Pseudomonadati</taxon>
        <taxon>Pseudomonadota</taxon>
        <taxon>Gammaproteobacteria</taxon>
        <taxon>Lysobacterales</taxon>
        <taxon>Lysobacteraceae</taxon>
        <taxon>Pseudoxanthomonas</taxon>
    </lineage>
</organism>
<feature type="transmembrane region" description="Helical" evidence="5">
    <location>
        <begin position="12"/>
        <end position="28"/>
    </location>
</feature>
<dbReference type="GO" id="GO:0012505">
    <property type="term" value="C:endomembrane system"/>
    <property type="evidence" value="ECO:0007669"/>
    <property type="project" value="UniProtKB-SubCell"/>
</dbReference>
<gene>
    <name evidence="6" type="ORF">SAMN06296058_0564</name>
</gene>
<sequence>MLPSPDQLLTWLHHLAWLTFAGYWLWQWRSVKQAARTEPAWHRLLAYWLPLLFAASLLGPGDWYIGCPLHERILPKSLLLRGVGVALTFAGVALAIQARRMLGRNWSSEVQIKQDHELIQRGPYRFVRHPIYTGLLLAFFGTALKMGDWRGWLALAVVFASFWYKSRQEERFLLARFGTPYADYMKKTKALVPGVL</sequence>
<comment type="subcellular location">
    <subcellularLocation>
        <location evidence="1">Endomembrane system</location>
        <topology evidence="1">Multi-pass membrane protein</topology>
    </subcellularLocation>
</comment>
<keyword evidence="6" id="KW-0489">Methyltransferase</keyword>
<keyword evidence="6" id="KW-0808">Transferase</keyword>
<dbReference type="GO" id="GO:0032259">
    <property type="term" value="P:methylation"/>
    <property type="evidence" value="ECO:0007669"/>
    <property type="project" value="UniProtKB-KW"/>
</dbReference>
<dbReference type="GO" id="GO:0008168">
    <property type="term" value="F:methyltransferase activity"/>
    <property type="evidence" value="ECO:0007669"/>
    <property type="project" value="UniProtKB-KW"/>
</dbReference>
<dbReference type="Proteomes" id="UP000190341">
    <property type="component" value="Unassembled WGS sequence"/>
</dbReference>
<keyword evidence="7" id="KW-1185">Reference proteome</keyword>
<dbReference type="PANTHER" id="PTHR43847:SF1">
    <property type="entry name" value="BLL3993 PROTEIN"/>
    <property type="match status" value="1"/>
</dbReference>
<dbReference type="Gene3D" id="1.20.120.1630">
    <property type="match status" value="1"/>
</dbReference>
<evidence type="ECO:0000256" key="5">
    <source>
        <dbReference type="SAM" id="Phobius"/>
    </source>
</evidence>
<evidence type="ECO:0000256" key="4">
    <source>
        <dbReference type="ARBA" id="ARBA00023136"/>
    </source>
</evidence>
<dbReference type="STRING" id="428993.SAMN06296058_0564"/>
<evidence type="ECO:0000313" key="7">
    <source>
        <dbReference type="Proteomes" id="UP000190341"/>
    </source>
</evidence>
<dbReference type="RefSeq" id="WP_229731017.1">
    <property type="nucleotide sequence ID" value="NZ_BMCL01000003.1"/>
</dbReference>
<keyword evidence="3 5" id="KW-1133">Transmembrane helix</keyword>
<name>A0A1T5J6U9_9GAMM</name>
<evidence type="ECO:0000256" key="3">
    <source>
        <dbReference type="ARBA" id="ARBA00022989"/>
    </source>
</evidence>
<dbReference type="EMBL" id="FUZV01000001">
    <property type="protein sequence ID" value="SKC47076.1"/>
    <property type="molecule type" value="Genomic_DNA"/>
</dbReference>